<dbReference type="Pfam" id="PF15379">
    <property type="entry name" value="DUF4606"/>
    <property type="match status" value="1"/>
</dbReference>
<name>A0A1V4KZU0_PATFA</name>
<comment type="caution">
    <text evidence="1">The sequence shown here is derived from an EMBL/GenBank/DDBJ whole genome shotgun (WGS) entry which is preliminary data.</text>
</comment>
<dbReference type="Proteomes" id="UP000190648">
    <property type="component" value="Unassembled WGS sequence"/>
</dbReference>
<gene>
    <name evidence="1" type="ORF">AV530_003919</name>
</gene>
<accession>A0A1V4KZU0</accession>
<protein>
    <submittedName>
        <fullName evidence="1">Uncharacterized protein</fullName>
    </submittedName>
</protein>
<dbReference type="PANTHER" id="PTHR35256">
    <property type="entry name" value="CHROMOSOME 8 OPEN READING FRAME 48"/>
    <property type="match status" value="1"/>
</dbReference>
<dbReference type="AlphaFoldDB" id="A0A1V4KZU0"/>
<dbReference type="OrthoDB" id="9976953at2759"/>
<reference evidence="1 2" key="1">
    <citation type="submission" date="2016-02" db="EMBL/GenBank/DDBJ databases">
        <title>Band-tailed pigeon sequencing and assembly.</title>
        <authorList>
            <person name="Soares A.E."/>
            <person name="Novak B.J."/>
            <person name="Rice E.S."/>
            <person name="O'Connell B."/>
            <person name="Chang D."/>
            <person name="Weber S."/>
            <person name="Shapiro B."/>
        </authorList>
    </citation>
    <scope>NUCLEOTIDE SEQUENCE [LARGE SCALE GENOMIC DNA]</scope>
    <source>
        <strain evidence="1">BTP2013</strain>
        <tissue evidence="1">Blood</tissue>
    </source>
</reference>
<organism evidence="1 2">
    <name type="scientific">Patagioenas fasciata monilis</name>
    <dbReference type="NCBI Taxonomy" id="372326"/>
    <lineage>
        <taxon>Eukaryota</taxon>
        <taxon>Metazoa</taxon>
        <taxon>Chordata</taxon>
        <taxon>Craniata</taxon>
        <taxon>Vertebrata</taxon>
        <taxon>Euteleostomi</taxon>
        <taxon>Archelosauria</taxon>
        <taxon>Archosauria</taxon>
        <taxon>Dinosauria</taxon>
        <taxon>Saurischia</taxon>
        <taxon>Theropoda</taxon>
        <taxon>Coelurosauria</taxon>
        <taxon>Aves</taxon>
        <taxon>Neognathae</taxon>
        <taxon>Neoaves</taxon>
        <taxon>Columbimorphae</taxon>
        <taxon>Columbiformes</taxon>
        <taxon>Columbidae</taxon>
        <taxon>Patagioenas</taxon>
    </lineage>
</organism>
<dbReference type="InterPro" id="IPR027932">
    <property type="entry name" value="DUF4606"/>
</dbReference>
<evidence type="ECO:0000313" key="2">
    <source>
        <dbReference type="Proteomes" id="UP000190648"/>
    </source>
</evidence>
<proteinExistence type="predicted"/>
<dbReference type="EMBL" id="LSYS01001150">
    <property type="protein sequence ID" value="OPJ89771.1"/>
    <property type="molecule type" value="Genomic_DNA"/>
</dbReference>
<evidence type="ECO:0000313" key="1">
    <source>
        <dbReference type="EMBL" id="OPJ89771.1"/>
    </source>
</evidence>
<dbReference type="PANTHER" id="PTHR35256:SF1">
    <property type="entry name" value="EXPRESSED SEQUENCE AI429214"/>
    <property type="match status" value="1"/>
</dbReference>
<keyword evidence="2" id="KW-1185">Reference proteome</keyword>
<sequence length="253" mass="28529">MMLESMSRLAGQNHADEQLEVAVSAAIERDVMGEWIDPKNPAADIKQDKSLIKTHAESTELLDGELDALRSFCTIKISKMHEQLHFKQADGGKSRKPQPGFTVKKRETSDLNCIVPDQLMNRIRLKNIRETVKQVTEAQLHESSVCPDCQKKQAELAKIAFVRRKKMLMESALIQEKLEEQIYSRDVLTHIGEALESFPKPSEDPRNLWQRLKGSPSIDGAQQLGLFMKPGSVGITARGTKSTVQIIYIRSYT</sequence>